<keyword evidence="1" id="KW-0812">Transmembrane</keyword>
<sequence length="105" mass="12098">MQLFFNVLITQINTVVIIWYLDGLYFPVVTKATIAFNFLQFTPSLIASGTLIVCGNLIGQQWENELSDVIVSGYLAVNFFNLYLFSIYYVYDYSVLIICFKCSKY</sequence>
<proteinExistence type="predicted"/>
<protein>
    <submittedName>
        <fullName evidence="2">Uncharacterized protein</fullName>
    </submittedName>
</protein>
<keyword evidence="1" id="KW-0472">Membrane</keyword>
<dbReference type="KEGG" id="smia:P344_06750"/>
<dbReference type="STRING" id="838561.P344_06750"/>
<keyword evidence="3" id="KW-1185">Reference proteome</keyword>
<feature type="transmembrane region" description="Helical" evidence="1">
    <location>
        <begin position="6"/>
        <end position="26"/>
    </location>
</feature>
<dbReference type="KEGG" id="smir:SMM_1134"/>
<dbReference type="RefSeq" id="WP_025317864.1">
    <property type="nucleotide sequence ID" value="NZ_CP002082.1"/>
</dbReference>
<dbReference type="HOGENOM" id="CLU_2234894_0_0_14"/>
<organism evidence="2 3">
    <name type="scientific">Spiroplasma mirum ATCC 29335</name>
    <dbReference type="NCBI Taxonomy" id="838561"/>
    <lineage>
        <taxon>Bacteria</taxon>
        <taxon>Bacillati</taxon>
        <taxon>Mycoplasmatota</taxon>
        <taxon>Mollicutes</taxon>
        <taxon>Entomoplasmatales</taxon>
        <taxon>Spiroplasmataceae</taxon>
        <taxon>Spiroplasma</taxon>
    </lineage>
</organism>
<feature type="transmembrane region" description="Helical" evidence="1">
    <location>
        <begin position="38"/>
        <end position="58"/>
    </location>
</feature>
<dbReference type="EMBL" id="CP006720">
    <property type="protein sequence ID" value="AHI58648.1"/>
    <property type="molecule type" value="Genomic_DNA"/>
</dbReference>
<keyword evidence="1" id="KW-1133">Transmembrane helix</keyword>
<feature type="transmembrane region" description="Helical" evidence="1">
    <location>
        <begin position="70"/>
        <end position="91"/>
    </location>
</feature>
<accession>W0GQX8</accession>
<name>W0GQX8_9MOLU</name>
<evidence type="ECO:0000256" key="1">
    <source>
        <dbReference type="SAM" id="Phobius"/>
    </source>
</evidence>
<dbReference type="Proteomes" id="UP000019260">
    <property type="component" value="Chromosome"/>
</dbReference>
<gene>
    <name evidence="2" type="ORF">P344_06750</name>
</gene>
<evidence type="ECO:0000313" key="3">
    <source>
        <dbReference type="Proteomes" id="UP000019260"/>
    </source>
</evidence>
<dbReference type="PATRIC" id="fig|838561.3.peg.1299"/>
<dbReference type="AlphaFoldDB" id="W0GQX8"/>
<evidence type="ECO:0000313" key="2">
    <source>
        <dbReference type="EMBL" id="AHI58648.1"/>
    </source>
</evidence>
<reference evidence="2 3" key="1">
    <citation type="submission" date="2013-09" db="EMBL/GenBank/DDBJ databases">
        <title>Complete genome sequence of Spiroplasma mirum suckling mouse cataract agent.</title>
        <authorList>
            <person name="Landry C.A."/>
            <person name="Bastian F.O."/>
            <person name="Thune R.L."/>
        </authorList>
    </citation>
    <scope>NUCLEOTIDE SEQUENCE [LARGE SCALE GENOMIC DNA]</scope>
    <source>
        <strain evidence="2 3">SMCA</strain>
    </source>
</reference>
<dbReference type="OrthoDB" id="387431at2"/>